<dbReference type="Gene3D" id="3.30.70.330">
    <property type="match status" value="1"/>
</dbReference>
<dbReference type="Ensembl" id="ENSMMOT00000016845.1">
    <property type="protein sequence ID" value="ENSMMOP00000016571.1"/>
    <property type="gene ID" value="ENSMMOG00000012616.1"/>
</dbReference>
<dbReference type="PANTHER" id="PTHR15225">
    <property type="entry name" value="INTERFERON-INDUCED PROTEIN 35/NMI N-MYC/STAT INTERACTING PROTEIN"/>
    <property type="match status" value="1"/>
</dbReference>
<keyword evidence="4" id="KW-1185">Reference proteome</keyword>
<feature type="domain" description="NID" evidence="2">
    <location>
        <begin position="265"/>
        <end position="353"/>
    </location>
</feature>
<dbReference type="PANTHER" id="PTHR15225:SF1">
    <property type="entry name" value="INTERFERON-INDUCED 35 KDA PROTEIN"/>
    <property type="match status" value="1"/>
</dbReference>
<sequence>VCVCQDFSLVVQTPQTPQTPEGSLEEVLASIATEKKQYEQLLQEQKELAACRDDRQQMAHEFRQRGAKLAQTLEAEQRFHLEKLGAEQEKLDGLLREEAELLQEIRRAEEALEEEEAHIEHLRKQVDVFGAVPEREVYFGGSTAEPTDQPAFDMDARILYPLDGGTALITFEEEDVASKILDLQKHQVDLGGECSITVEARPVHLMVPKVVEIQSEVCSRRVLISNLPKMDVEILLNKLELHFSKRKNGGGEVEACDILPDSWTVVLTFADEGVAEGVTAKDHHEVKLKQKRASRVKVTPFLHGTITHLKTEMKECARTALLTGIPDVMEQENLQDLLEIHFQKSSNGGGEIQACLYNPPGQCVSAVFDSVSNDHDT</sequence>
<evidence type="ECO:0000256" key="1">
    <source>
        <dbReference type="SAM" id="Coils"/>
    </source>
</evidence>
<protein>
    <recommendedName>
        <fullName evidence="2">NID domain-containing protein</fullName>
    </recommendedName>
</protein>
<keyword evidence="1" id="KW-0175">Coiled coil</keyword>
<organism evidence="3 4">
    <name type="scientific">Mola mola</name>
    <name type="common">Ocean sunfish</name>
    <name type="synonym">Tetraodon mola</name>
    <dbReference type="NCBI Taxonomy" id="94237"/>
    <lineage>
        <taxon>Eukaryota</taxon>
        <taxon>Metazoa</taxon>
        <taxon>Chordata</taxon>
        <taxon>Craniata</taxon>
        <taxon>Vertebrata</taxon>
        <taxon>Euteleostomi</taxon>
        <taxon>Actinopterygii</taxon>
        <taxon>Neopterygii</taxon>
        <taxon>Teleostei</taxon>
        <taxon>Neoteleostei</taxon>
        <taxon>Acanthomorphata</taxon>
        <taxon>Eupercaria</taxon>
        <taxon>Tetraodontiformes</taxon>
        <taxon>Molidae</taxon>
        <taxon>Mola</taxon>
    </lineage>
</organism>
<reference evidence="3" key="1">
    <citation type="submission" date="2025-08" db="UniProtKB">
        <authorList>
            <consortium name="Ensembl"/>
        </authorList>
    </citation>
    <scope>IDENTIFICATION</scope>
</reference>
<reference evidence="3" key="2">
    <citation type="submission" date="2025-09" db="UniProtKB">
        <authorList>
            <consortium name="Ensembl"/>
        </authorList>
    </citation>
    <scope>IDENTIFICATION</scope>
</reference>
<dbReference type="InterPro" id="IPR009909">
    <property type="entry name" value="Nmi/IFP35_dom"/>
</dbReference>
<name>A0A3Q3WGV7_MOLML</name>
<evidence type="ECO:0000259" key="2">
    <source>
        <dbReference type="Pfam" id="PF07292"/>
    </source>
</evidence>
<evidence type="ECO:0000313" key="3">
    <source>
        <dbReference type="Ensembl" id="ENSMMOP00000016571.1"/>
    </source>
</evidence>
<accession>A0A3Q3WGV7</accession>
<dbReference type="OMA" id="FQKNTNG"/>
<dbReference type="STRING" id="94237.ENSMMOP00000016571"/>
<evidence type="ECO:0000313" key="4">
    <source>
        <dbReference type="Proteomes" id="UP000261620"/>
    </source>
</evidence>
<feature type="coiled-coil region" evidence="1">
    <location>
        <begin position="84"/>
        <end position="125"/>
    </location>
</feature>
<dbReference type="Pfam" id="PF07292">
    <property type="entry name" value="NID"/>
    <property type="match status" value="2"/>
</dbReference>
<feature type="domain" description="NID" evidence="2">
    <location>
        <begin position="167"/>
        <end position="255"/>
    </location>
</feature>
<dbReference type="GO" id="GO:0005634">
    <property type="term" value="C:nucleus"/>
    <property type="evidence" value="ECO:0007669"/>
    <property type="project" value="TreeGrafter"/>
</dbReference>
<dbReference type="InterPro" id="IPR012677">
    <property type="entry name" value="Nucleotide-bd_a/b_plait_sf"/>
</dbReference>
<dbReference type="Proteomes" id="UP000261620">
    <property type="component" value="Unplaced"/>
</dbReference>
<proteinExistence type="predicted"/>
<dbReference type="AlphaFoldDB" id="A0A3Q3WGV7"/>